<gene>
    <name evidence="1" type="ORF">RRG08_011879</name>
</gene>
<organism evidence="1 2">
    <name type="scientific">Elysia crispata</name>
    <name type="common">lettuce slug</name>
    <dbReference type="NCBI Taxonomy" id="231223"/>
    <lineage>
        <taxon>Eukaryota</taxon>
        <taxon>Metazoa</taxon>
        <taxon>Spiralia</taxon>
        <taxon>Lophotrochozoa</taxon>
        <taxon>Mollusca</taxon>
        <taxon>Gastropoda</taxon>
        <taxon>Heterobranchia</taxon>
        <taxon>Euthyneura</taxon>
        <taxon>Panpulmonata</taxon>
        <taxon>Sacoglossa</taxon>
        <taxon>Placobranchoidea</taxon>
        <taxon>Plakobranchidae</taxon>
        <taxon>Elysia</taxon>
    </lineage>
</organism>
<dbReference type="Proteomes" id="UP001283361">
    <property type="component" value="Unassembled WGS sequence"/>
</dbReference>
<keyword evidence="2" id="KW-1185">Reference proteome</keyword>
<comment type="caution">
    <text evidence="1">The sequence shown here is derived from an EMBL/GenBank/DDBJ whole genome shotgun (WGS) entry which is preliminary data.</text>
</comment>
<sequence length="100" mass="11348">MQKPFSVEQTLRNNPLDVQCLMTGNGFSSAPITNAMELVFMDRRTEEKVFSLNPLTSIVSLYLNLSARVSYESAAWIYASRSWENIGFCVERNNCNAFLV</sequence>
<name>A0AAE0ZN78_9GAST</name>
<proteinExistence type="predicted"/>
<dbReference type="EMBL" id="JAWDGP010003665">
    <property type="protein sequence ID" value="KAK3771966.1"/>
    <property type="molecule type" value="Genomic_DNA"/>
</dbReference>
<accession>A0AAE0ZN78</accession>
<evidence type="ECO:0000313" key="1">
    <source>
        <dbReference type="EMBL" id="KAK3771966.1"/>
    </source>
</evidence>
<protein>
    <submittedName>
        <fullName evidence="1">Uncharacterized protein</fullName>
    </submittedName>
</protein>
<reference evidence="1" key="1">
    <citation type="journal article" date="2023" name="G3 (Bethesda)">
        <title>A reference genome for the long-term kleptoplast-retaining sea slug Elysia crispata morphotype clarki.</title>
        <authorList>
            <person name="Eastman K.E."/>
            <person name="Pendleton A.L."/>
            <person name="Shaikh M.A."/>
            <person name="Suttiyut T."/>
            <person name="Ogas R."/>
            <person name="Tomko P."/>
            <person name="Gavelis G."/>
            <person name="Widhalm J.R."/>
            <person name="Wisecaver J.H."/>
        </authorList>
    </citation>
    <scope>NUCLEOTIDE SEQUENCE</scope>
    <source>
        <strain evidence="1">ECLA1</strain>
    </source>
</reference>
<evidence type="ECO:0000313" key="2">
    <source>
        <dbReference type="Proteomes" id="UP001283361"/>
    </source>
</evidence>
<dbReference type="AlphaFoldDB" id="A0AAE0ZN78"/>